<reference evidence="1 2" key="1">
    <citation type="submission" date="2013-08" db="EMBL/GenBank/DDBJ databases">
        <authorList>
            <person name="Weinstock G."/>
            <person name="Sodergren E."/>
            <person name="Wylie T."/>
            <person name="Fulton L."/>
            <person name="Fulton R."/>
            <person name="Fronick C."/>
            <person name="O'Laughlin M."/>
            <person name="Godfrey J."/>
            <person name="Miner T."/>
            <person name="Herter B."/>
            <person name="Appelbaum E."/>
            <person name="Cordes M."/>
            <person name="Lek S."/>
            <person name="Wollam A."/>
            <person name="Pepin K.H."/>
            <person name="Palsikar V.B."/>
            <person name="Mitreva M."/>
            <person name="Wilson R.K."/>
        </authorList>
    </citation>
    <scope>NUCLEOTIDE SEQUENCE [LARGE SCALE GENOMIC DNA]</scope>
    <source>
        <strain evidence="1 2">F0041</strain>
    </source>
</reference>
<dbReference type="Proteomes" id="UP000016496">
    <property type="component" value="Unassembled WGS sequence"/>
</dbReference>
<comment type="caution">
    <text evidence="1">The sequence shown here is derived from an EMBL/GenBank/DDBJ whole genome shotgun (WGS) entry which is preliminary data.</text>
</comment>
<evidence type="ECO:0000313" key="2">
    <source>
        <dbReference type="Proteomes" id="UP000016496"/>
    </source>
</evidence>
<organism evidence="1 2">
    <name type="scientific">Bacteroides pyogenes F0041</name>
    <dbReference type="NCBI Taxonomy" id="1321819"/>
    <lineage>
        <taxon>Bacteria</taxon>
        <taxon>Pseudomonadati</taxon>
        <taxon>Bacteroidota</taxon>
        <taxon>Bacteroidia</taxon>
        <taxon>Bacteroidales</taxon>
        <taxon>Bacteroidaceae</taxon>
        <taxon>Bacteroides</taxon>
    </lineage>
</organism>
<accession>U2DJC5</accession>
<protein>
    <submittedName>
        <fullName evidence="1">Uncharacterized protein</fullName>
    </submittedName>
</protein>
<evidence type="ECO:0000313" key="1">
    <source>
        <dbReference type="EMBL" id="ERI81607.1"/>
    </source>
</evidence>
<name>U2DJC5_9BACE</name>
<dbReference type="AlphaFoldDB" id="U2DJC5"/>
<sequence>MKSGMPYHSCFGTTMSSDYTLTHGTAAQHIKYSLHRNQKPLPLILNFRYKKGTSSHENGQWKNATPKEPIKTTITLIINNVTNHTNKELNKKTVI</sequence>
<proteinExistence type="predicted"/>
<dbReference type="HOGENOM" id="CLU_2367016_0_0_10"/>
<dbReference type="EMBL" id="AWSV01000155">
    <property type="protein sequence ID" value="ERI81607.1"/>
    <property type="molecule type" value="Genomic_DNA"/>
</dbReference>
<gene>
    <name evidence="1" type="ORF">HMPREF1981_02996</name>
</gene>